<dbReference type="InterPro" id="IPR011009">
    <property type="entry name" value="Kinase-like_dom_sf"/>
</dbReference>
<evidence type="ECO:0000256" key="2">
    <source>
        <dbReference type="ARBA" id="ARBA00022527"/>
    </source>
</evidence>
<evidence type="ECO:0008006" key="11">
    <source>
        <dbReference type="Google" id="ProtNLM"/>
    </source>
</evidence>
<dbReference type="GO" id="GO:0016020">
    <property type="term" value="C:membrane"/>
    <property type="evidence" value="ECO:0007669"/>
    <property type="project" value="UniProtKB-SubCell"/>
</dbReference>
<evidence type="ECO:0000256" key="5">
    <source>
        <dbReference type="ARBA" id="ARBA00022989"/>
    </source>
</evidence>
<accession>A0A835HYG0</accession>
<dbReference type="SUPFAM" id="SSF56112">
    <property type="entry name" value="Protein kinase-like (PK-like)"/>
    <property type="match status" value="1"/>
</dbReference>
<keyword evidence="5" id="KW-1133">Transmembrane helix</keyword>
<keyword evidence="2" id="KW-0808">Transferase</keyword>
<dbReference type="OrthoDB" id="544400at2759"/>
<dbReference type="GO" id="GO:0004674">
    <property type="term" value="F:protein serine/threonine kinase activity"/>
    <property type="evidence" value="ECO:0007669"/>
    <property type="project" value="UniProtKB-KW"/>
</dbReference>
<name>A0A835HYG0_9MAGN</name>
<evidence type="ECO:0000313" key="9">
    <source>
        <dbReference type="EMBL" id="KAF9606462.1"/>
    </source>
</evidence>
<evidence type="ECO:0000256" key="8">
    <source>
        <dbReference type="PROSITE-ProRule" id="PRU10141"/>
    </source>
</evidence>
<keyword evidence="10" id="KW-1185">Reference proteome</keyword>
<sequence>MLSERKIISSLCFCWRSKTESSNNVEVFLENYGCLGLQRYKYSEVKKMTNSFKDTLGKGGYGCVFKGHLRDGRLVAVKVFLVATAKVESSEIESVHRRQTLNCFLLWGYSRDVHGDAEEFALVSKCASFRRHAERAFKFSRNQMQDSREVALGLMKELSRVRSLLAKSID</sequence>
<evidence type="ECO:0000256" key="4">
    <source>
        <dbReference type="ARBA" id="ARBA00022729"/>
    </source>
</evidence>
<dbReference type="PANTHER" id="PTHR27009">
    <property type="entry name" value="RUST RESISTANCE KINASE LR10-RELATED"/>
    <property type="match status" value="1"/>
</dbReference>
<keyword evidence="4" id="KW-0732">Signal</keyword>
<comment type="subcellular location">
    <subcellularLocation>
        <location evidence="1">Membrane</location>
        <topology evidence="1">Single-pass type I membrane protein</topology>
    </subcellularLocation>
</comment>
<feature type="binding site" evidence="8">
    <location>
        <position position="78"/>
    </location>
    <ligand>
        <name>ATP</name>
        <dbReference type="ChEBI" id="CHEBI:30616"/>
    </ligand>
</feature>
<dbReference type="PROSITE" id="PS00107">
    <property type="entry name" value="PROTEIN_KINASE_ATP"/>
    <property type="match status" value="1"/>
</dbReference>
<evidence type="ECO:0000256" key="7">
    <source>
        <dbReference type="ARBA" id="ARBA00023180"/>
    </source>
</evidence>
<gene>
    <name evidence="9" type="ORF">IFM89_025292</name>
</gene>
<proteinExistence type="predicted"/>
<dbReference type="InterPro" id="IPR017441">
    <property type="entry name" value="Protein_kinase_ATP_BS"/>
</dbReference>
<keyword evidence="8" id="KW-0547">Nucleotide-binding</keyword>
<dbReference type="GO" id="GO:0005524">
    <property type="term" value="F:ATP binding"/>
    <property type="evidence" value="ECO:0007669"/>
    <property type="project" value="UniProtKB-UniRule"/>
</dbReference>
<evidence type="ECO:0000256" key="6">
    <source>
        <dbReference type="ARBA" id="ARBA00023136"/>
    </source>
</evidence>
<keyword evidence="8" id="KW-0067">ATP-binding</keyword>
<feature type="non-terminal residue" evidence="9">
    <location>
        <position position="170"/>
    </location>
</feature>
<keyword evidence="3" id="KW-0812">Transmembrane</keyword>
<evidence type="ECO:0000256" key="1">
    <source>
        <dbReference type="ARBA" id="ARBA00004479"/>
    </source>
</evidence>
<keyword evidence="2" id="KW-0723">Serine/threonine-protein kinase</keyword>
<dbReference type="Proteomes" id="UP000631114">
    <property type="component" value="Unassembled WGS sequence"/>
</dbReference>
<keyword evidence="6" id="KW-0472">Membrane</keyword>
<dbReference type="EMBL" id="JADFTS010000005">
    <property type="protein sequence ID" value="KAF9606462.1"/>
    <property type="molecule type" value="Genomic_DNA"/>
</dbReference>
<keyword evidence="7" id="KW-0325">Glycoprotein</keyword>
<protein>
    <recommendedName>
        <fullName evidence="11">Protein kinase domain-containing protein</fullName>
    </recommendedName>
</protein>
<comment type="caution">
    <text evidence="9">The sequence shown here is derived from an EMBL/GenBank/DDBJ whole genome shotgun (WGS) entry which is preliminary data.</text>
</comment>
<reference evidence="9 10" key="1">
    <citation type="submission" date="2020-10" db="EMBL/GenBank/DDBJ databases">
        <title>The Coptis chinensis genome and diversification of protoberbering-type alkaloids.</title>
        <authorList>
            <person name="Wang B."/>
            <person name="Shu S."/>
            <person name="Song C."/>
            <person name="Liu Y."/>
        </authorList>
    </citation>
    <scope>NUCLEOTIDE SEQUENCE [LARGE SCALE GENOMIC DNA]</scope>
    <source>
        <strain evidence="9">HL-2020</strain>
        <tissue evidence="9">Leaf</tissue>
    </source>
</reference>
<dbReference type="Gene3D" id="3.30.200.20">
    <property type="entry name" value="Phosphorylase Kinase, domain 1"/>
    <property type="match status" value="1"/>
</dbReference>
<evidence type="ECO:0000313" key="10">
    <source>
        <dbReference type="Proteomes" id="UP000631114"/>
    </source>
</evidence>
<organism evidence="9 10">
    <name type="scientific">Coptis chinensis</name>
    <dbReference type="NCBI Taxonomy" id="261450"/>
    <lineage>
        <taxon>Eukaryota</taxon>
        <taxon>Viridiplantae</taxon>
        <taxon>Streptophyta</taxon>
        <taxon>Embryophyta</taxon>
        <taxon>Tracheophyta</taxon>
        <taxon>Spermatophyta</taxon>
        <taxon>Magnoliopsida</taxon>
        <taxon>Ranunculales</taxon>
        <taxon>Ranunculaceae</taxon>
        <taxon>Coptidoideae</taxon>
        <taxon>Coptis</taxon>
    </lineage>
</organism>
<dbReference type="InterPro" id="IPR045874">
    <property type="entry name" value="LRK10/LRL21-25-like"/>
</dbReference>
<dbReference type="AlphaFoldDB" id="A0A835HYG0"/>
<keyword evidence="2" id="KW-0418">Kinase</keyword>
<evidence type="ECO:0000256" key="3">
    <source>
        <dbReference type="ARBA" id="ARBA00022692"/>
    </source>
</evidence>